<gene>
    <name evidence="1" type="ORF">SEMRO_219_G090500.1</name>
</gene>
<keyword evidence="2" id="KW-1185">Reference proteome</keyword>
<proteinExistence type="predicted"/>
<evidence type="ECO:0000313" key="1">
    <source>
        <dbReference type="EMBL" id="CAB9505124.1"/>
    </source>
</evidence>
<sequence length="255" mass="28693">MSEDLEATKSANEMLSQIIALVRAATMIDTETEIGVELVFDSQQSLVSSQTESAETGNAQVHDEITIIAEAHKPSSSQEDNMISKQKQAAAAAAAEEEAEIKDNCMPPQTLRRPKRVGFDKVEVRHYAMILDESRYKNPFLTIGWESFDHQITTVQDFEAIRIPQRQPPFVIEPKERLFLLLRSGFSSSFVREHLAKPNPAVESEIPAVGETCKGLLKKQDQKQPPRSSVFQKMMKIQIGLRLRGRRRRVGAAEF</sequence>
<comment type="caution">
    <text evidence="1">The sequence shown here is derived from an EMBL/GenBank/DDBJ whole genome shotgun (WGS) entry which is preliminary data.</text>
</comment>
<reference evidence="1" key="1">
    <citation type="submission" date="2020-06" db="EMBL/GenBank/DDBJ databases">
        <authorList>
            <consortium name="Plant Systems Biology data submission"/>
        </authorList>
    </citation>
    <scope>NUCLEOTIDE SEQUENCE</scope>
    <source>
        <strain evidence="1">D6</strain>
    </source>
</reference>
<dbReference type="Proteomes" id="UP001153069">
    <property type="component" value="Unassembled WGS sequence"/>
</dbReference>
<dbReference type="EMBL" id="CAICTM010000218">
    <property type="protein sequence ID" value="CAB9505124.1"/>
    <property type="molecule type" value="Genomic_DNA"/>
</dbReference>
<accession>A0A9N8DQS2</accession>
<dbReference type="AlphaFoldDB" id="A0A9N8DQS2"/>
<name>A0A9N8DQS2_9STRA</name>
<evidence type="ECO:0000313" key="2">
    <source>
        <dbReference type="Proteomes" id="UP001153069"/>
    </source>
</evidence>
<protein>
    <submittedName>
        <fullName evidence="1">Uncharacterized protein</fullName>
    </submittedName>
</protein>
<organism evidence="1 2">
    <name type="scientific">Seminavis robusta</name>
    <dbReference type="NCBI Taxonomy" id="568900"/>
    <lineage>
        <taxon>Eukaryota</taxon>
        <taxon>Sar</taxon>
        <taxon>Stramenopiles</taxon>
        <taxon>Ochrophyta</taxon>
        <taxon>Bacillariophyta</taxon>
        <taxon>Bacillariophyceae</taxon>
        <taxon>Bacillariophycidae</taxon>
        <taxon>Naviculales</taxon>
        <taxon>Naviculaceae</taxon>
        <taxon>Seminavis</taxon>
    </lineage>
</organism>